<comment type="similarity">
    <text evidence="1">Belongs to the Brp/Blh beta-carotene diooxygenase family.</text>
</comment>
<dbReference type="OrthoDB" id="8779153at2"/>
<dbReference type="HAMAP" id="MF_02093">
    <property type="entry name" value="Beta_carotene_diox"/>
    <property type="match status" value="1"/>
</dbReference>
<feature type="transmembrane region" description="Helical" evidence="1">
    <location>
        <begin position="244"/>
        <end position="266"/>
    </location>
</feature>
<feature type="transmembrane region" description="Helical" evidence="1">
    <location>
        <begin position="142"/>
        <end position="163"/>
    </location>
</feature>
<comment type="function">
    <text evidence="1">Catalyzes the cleavage of beta-carotene at its central double bond (15,15') to yield two molecules of all-trans-retinal.</text>
</comment>
<keyword evidence="1" id="KW-0560">Oxidoreductase</keyword>
<dbReference type="Pfam" id="PF15461">
    <property type="entry name" value="BCD"/>
    <property type="match status" value="1"/>
</dbReference>
<comment type="subcellular location">
    <subcellularLocation>
        <location evidence="1">Cell membrane</location>
        <topology evidence="1">Multi-pass membrane protein</topology>
    </subcellularLocation>
</comment>
<reference evidence="2 3" key="1">
    <citation type="submission" date="2016-01" db="EMBL/GenBank/DDBJ databases">
        <title>Annotation of Pseudomonas oryzihabitans USDA-ARS-USMARC-56511.</title>
        <authorList>
            <person name="Harhay G.P."/>
            <person name="Harhay D.M."/>
            <person name="Smith T.P.L."/>
            <person name="Bono J.L."/>
            <person name="Heaton M.P."/>
            <person name="Clawson M.L."/>
            <person name="Chitko-Mckown C.G."/>
            <person name="Capik S.F."/>
            <person name="DeDonder K.D."/>
            <person name="Apley M.D."/>
            <person name="Lubbers B.V."/>
            <person name="White B.J."/>
            <person name="Larson R.L."/>
        </authorList>
    </citation>
    <scope>NUCLEOTIDE SEQUENCE [LARGE SCALE GENOMIC DNA]</scope>
    <source>
        <strain evidence="2 3">USDA-ARS-USMARC-56511</strain>
    </source>
</reference>
<keyword evidence="1" id="KW-1133">Transmembrane helix</keyword>
<dbReference type="Proteomes" id="UP000064137">
    <property type="component" value="Chromosome"/>
</dbReference>
<gene>
    <name evidence="2" type="ORF">APT59_18960</name>
</gene>
<dbReference type="RefSeq" id="WP_059316284.1">
    <property type="nucleotide sequence ID" value="NZ_CP013987.1"/>
</dbReference>
<dbReference type="EC" id="1.13.11.63" evidence="1"/>
<dbReference type="GO" id="GO:0016121">
    <property type="term" value="P:carotene catabolic process"/>
    <property type="evidence" value="ECO:0007669"/>
    <property type="project" value="UniProtKB-UniRule"/>
</dbReference>
<keyword evidence="1" id="KW-0408">Iron</keyword>
<dbReference type="GO" id="GO:0010436">
    <property type="term" value="F:carotenoid dioxygenase activity"/>
    <property type="evidence" value="ECO:0007669"/>
    <property type="project" value="UniProtKB-UniRule"/>
</dbReference>
<evidence type="ECO:0000256" key="1">
    <source>
        <dbReference type="HAMAP-Rule" id="MF_02093"/>
    </source>
</evidence>
<dbReference type="InterPro" id="IPR022270">
    <property type="entry name" value="Blh_diox"/>
</dbReference>
<evidence type="ECO:0000313" key="3">
    <source>
        <dbReference type="Proteomes" id="UP000064137"/>
    </source>
</evidence>
<dbReference type="KEGG" id="por:APT59_18960"/>
<feature type="transmembrane region" description="Helical" evidence="1">
    <location>
        <begin position="213"/>
        <end position="237"/>
    </location>
</feature>
<feature type="transmembrane region" description="Helical" evidence="1">
    <location>
        <begin position="56"/>
        <end position="86"/>
    </location>
</feature>
<dbReference type="AlphaFoldDB" id="A0A0U4WTN7"/>
<protein>
    <recommendedName>
        <fullName evidence="1">Probable beta-carotene 15,15'-dioxygenase</fullName>
        <ecNumber evidence="1">1.13.11.63</ecNumber>
    </recommendedName>
</protein>
<evidence type="ECO:0000313" key="2">
    <source>
        <dbReference type="EMBL" id="ALZ86179.1"/>
    </source>
</evidence>
<keyword evidence="1" id="KW-0812">Transmembrane</keyword>
<feature type="transmembrane region" description="Helical" evidence="1">
    <location>
        <begin position="170"/>
        <end position="193"/>
    </location>
</feature>
<name>A0A0U4WTN7_9PSED</name>
<comment type="caution">
    <text evidence="1">Lacks conserved residue(s) required for the propagation of feature annotation.</text>
</comment>
<keyword evidence="1" id="KW-1003">Cell membrane</keyword>
<keyword evidence="1" id="KW-0223">Dioxygenase</keyword>
<organism evidence="2 3">
    <name type="scientific">Pseudomonas oryzihabitans</name>
    <dbReference type="NCBI Taxonomy" id="47885"/>
    <lineage>
        <taxon>Bacteria</taxon>
        <taxon>Pseudomonadati</taxon>
        <taxon>Pseudomonadota</taxon>
        <taxon>Gammaproteobacteria</taxon>
        <taxon>Pseudomonadales</taxon>
        <taxon>Pseudomonadaceae</taxon>
        <taxon>Pseudomonas</taxon>
    </lineage>
</organism>
<feature type="transmembrane region" description="Helical" evidence="1">
    <location>
        <begin position="107"/>
        <end position="130"/>
    </location>
</feature>
<dbReference type="GO" id="GO:0005506">
    <property type="term" value="F:iron ion binding"/>
    <property type="evidence" value="ECO:0007669"/>
    <property type="project" value="UniProtKB-UniRule"/>
</dbReference>
<dbReference type="EMBL" id="CP013987">
    <property type="protein sequence ID" value="ALZ86179.1"/>
    <property type="molecule type" value="Genomic_DNA"/>
</dbReference>
<dbReference type="GO" id="GO:0005886">
    <property type="term" value="C:plasma membrane"/>
    <property type="evidence" value="ECO:0007669"/>
    <property type="project" value="UniProtKB-SubCell"/>
</dbReference>
<sequence length="283" mass="29619">MQETGRGWLALVLTAGLASLAGGAGQLAYALAVGLGLGLLHGASDLRLVAPGRRLAFLGCYLATALACLLCWQLAGTAALLLFLLLSAWHFAHEDELFPKRLTSLALGLFIIGGPAVVHEAAVARLLALAMGPAASLALADWLARVLLLGGLLALPVLLLAAWQQRCPRLAVTLLAVVLAPPLVGFALGFYLLHAAPQTGVRQRLLGAATFKAYLRLTWPILLGAALFTLAGGLVFLLQERTGIRALFAVLAAFAVPHMLVLPRFLDSGVEAAPRSGPQVVER</sequence>
<comment type="catalytic activity">
    <reaction evidence="1">
        <text>all-trans-beta-carotene + O2 = 2 all-trans-retinal</text>
        <dbReference type="Rhea" id="RHEA:32887"/>
        <dbReference type="ChEBI" id="CHEBI:15379"/>
        <dbReference type="ChEBI" id="CHEBI:17579"/>
        <dbReference type="ChEBI" id="CHEBI:17898"/>
        <dbReference type="EC" id="1.13.11.63"/>
    </reaction>
</comment>
<accession>A0A0U4WTN7</accession>
<keyword evidence="1" id="KW-0472">Membrane</keyword>
<proteinExistence type="inferred from homology"/>
<dbReference type="GO" id="GO:0003834">
    <property type="term" value="F:beta-carotene 15,15'-dioxygenase activity"/>
    <property type="evidence" value="ECO:0007669"/>
    <property type="project" value="UniProtKB-EC"/>
</dbReference>
<comment type="cofactor">
    <cofactor evidence="1">
        <name>Fe(2+)</name>
        <dbReference type="ChEBI" id="CHEBI:29033"/>
    </cofactor>
</comment>
<keyword evidence="1" id="KW-0479">Metal-binding</keyword>